<sequence>MSGVRAGPGPAAGAACSSPLQPRRFSPADADPLIQAIGFFGNGGFEAKYFLMPVRIALAILSR</sequence>
<evidence type="ECO:0000313" key="3">
    <source>
        <dbReference type="Proteomes" id="UP000243719"/>
    </source>
</evidence>
<proteinExistence type="predicted"/>
<dbReference type="EMBL" id="FNLO01000008">
    <property type="protein sequence ID" value="SDV49445.1"/>
    <property type="molecule type" value="Genomic_DNA"/>
</dbReference>
<dbReference type="Proteomes" id="UP000243719">
    <property type="component" value="Unassembled WGS sequence"/>
</dbReference>
<organism evidence="2 3">
    <name type="scientific">Chitinasiproducens palmae</name>
    <dbReference type="NCBI Taxonomy" id="1770053"/>
    <lineage>
        <taxon>Bacteria</taxon>
        <taxon>Pseudomonadati</taxon>
        <taxon>Pseudomonadota</taxon>
        <taxon>Betaproteobacteria</taxon>
        <taxon>Burkholderiales</taxon>
        <taxon>Burkholderiaceae</taxon>
        <taxon>Chitinasiproducens</taxon>
    </lineage>
</organism>
<evidence type="ECO:0000313" key="2">
    <source>
        <dbReference type="EMBL" id="SDV49445.1"/>
    </source>
</evidence>
<dbReference type="AlphaFoldDB" id="A0A1H2PRE8"/>
<evidence type="ECO:0000256" key="1">
    <source>
        <dbReference type="SAM" id="MobiDB-lite"/>
    </source>
</evidence>
<protein>
    <submittedName>
        <fullName evidence="2">Uncharacterized protein</fullName>
    </submittedName>
</protein>
<dbReference type="PROSITE" id="PS51257">
    <property type="entry name" value="PROKAR_LIPOPROTEIN"/>
    <property type="match status" value="1"/>
</dbReference>
<name>A0A1H2PRE8_9BURK</name>
<keyword evidence="3" id="KW-1185">Reference proteome</keyword>
<accession>A0A1H2PRE8</accession>
<feature type="region of interest" description="Disordered" evidence="1">
    <location>
        <begin position="1"/>
        <end position="20"/>
    </location>
</feature>
<gene>
    <name evidence="2" type="ORF">SAMN05216551_10885</name>
</gene>
<reference evidence="3" key="1">
    <citation type="submission" date="2016-09" db="EMBL/GenBank/DDBJ databases">
        <authorList>
            <person name="Varghese N."/>
            <person name="Submissions S."/>
        </authorList>
    </citation>
    <scope>NUCLEOTIDE SEQUENCE [LARGE SCALE GENOMIC DNA]</scope>
    <source>
        <strain evidence="3">JS23</strain>
    </source>
</reference>